<feature type="compositionally biased region" description="Polar residues" evidence="1">
    <location>
        <begin position="19"/>
        <end position="28"/>
    </location>
</feature>
<dbReference type="KEGG" id="fki:FK004_07090"/>
<keyword evidence="2" id="KW-0732">Signal</keyword>
<accession>A0A2S1LMW8</accession>
<dbReference type="Proteomes" id="UP000244677">
    <property type="component" value="Chromosome"/>
</dbReference>
<evidence type="ECO:0000256" key="1">
    <source>
        <dbReference type="SAM" id="MobiDB-lite"/>
    </source>
</evidence>
<dbReference type="AlphaFoldDB" id="A0A2S1LMW8"/>
<proteinExistence type="predicted"/>
<feature type="compositionally biased region" description="Basic and acidic residues" evidence="1">
    <location>
        <begin position="47"/>
        <end position="63"/>
    </location>
</feature>
<name>A0A2S1LMW8_9FLAO</name>
<protein>
    <submittedName>
        <fullName evidence="3">Uncharacterized protein</fullName>
    </submittedName>
</protein>
<evidence type="ECO:0000313" key="3">
    <source>
        <dbReference type="EMBL" id="AWG25011.1"/>
    </source>
</evidence>
<sequence length="117" mass="12438">MKKIIVTFAAVLAVSIASAQVDRTTNKQTDSRSTEANKVQQSQYPAKDAKIQDVKRTTKDPEIKALPTSPYATPTVEPAKTVMPVTPVHTNGTDNPVNGTNTTGKTGVPTTTTTTKP</sequence>
<dbReference type="RefSeq" id="WP_108736632.1">
    <property type="nucleotide sequence ID" value="NZ_CP020919.1"/>
</dbReference>
<evidence type="ECO:0000313" key="4">
    <source>
        <dbReference type="Proteomes" id="UP000244677"/>
    </source>
</evidence>
<gene>
    <name evidence="3" type="ORF">FK004_07090</name>
</gene>
<organism evidence="3 4">
    <name type="scientific">Flavobacterium kingsejongi</name>
    <dbReference type="NCBI Taxonomy" id="1678728"/>
    <lineage>
        <taxon>Bacteria</taxon>
        <taxon>Pseudomonadati</taxon>
        <taxon>Bacteroidota</taxon>
        <taxon>Flavobacteriia</taxon>
        <taxon>Flavobacteriales</taxon>
        <taxon>Flavobacteriaceae</taxon>
        <taxon>Flavobacterium</taxon>
    </lineage>
</organism>
<feature type="chain" id="PRO_5015670483" evidence="2">
    <location>
        <begin position="20"/>
        <end position="117"/>
    </location>
</feature>
<evidence type="ECO:0000256" key="2">
    <source>
        <dbReference type="SAM" id="SignalP"/>
    </source>
</evidence>
<keyword evidence="4" id="KW-1185">Reference proteome</keyword>
<reference evidence="3 4" key="1">
    <citation type="submission" date="2017-04" db="EMBL/GenBank/DDBJ databases">
        <title>Complete genome sequence of Flavobacterium kingsejong AJ004.</title>
        <authorList>
            <person name="Lee P.C."/>
        </authorList>
    </citation>
    <scope>NUCLEOTIDE SEQUENCE [LARGE SCALE GENOMIC DNA]</scope>
    <source>
        <strain evidence="3 4">AJ004</strain>
    </source>
</reference>
<dbReference type="EMBL" id="CP020919">
    <property type="protein sequence ID" value="AWG25011.1"/>
    <property type="molecule type" value="Genomic_DNA"/>
</dbReference>
<feature type="compositionally biased region" description="Low complexity" evidence="1">
    <location>
        <begin position="95"/>
        <end position="117"/>
    </location>
</feature>
<feature type="region of interest" description="Disordered" evidence="1">
    <location>
        <begin position="19"/>
        <end position="117"/>
    </location>
</feature>
<feature type="signal peptide" evidence="2">
    <location>
        <begin position="1"/>
        <end position="19"/>
    </location>
</feature>